<keyword evidence="3" id="KW-1185">Reference proteome</keyword>
<name>A0ABS9SPU6_9BACT</name>
<dbReference type="Pfam" id="PF13470">
    <property type="entry name" value="PIN_3"/>
    <property type="match status" value="1"/>
</dbReference>
<dbReference type="Proteomes" id="UP001202248">
    <property type="component" value="Unassembled WGS sequence"/>
</dbReference>
<evidence type="ECO:0000313" key="3">
    <source>
        <dbReference type="Proteomes" id="UP001202248"/>
    </source>
</evidence>
<dbReference type="RefSeq" id="WP_240832563.1">
    <property type="nucleotide sequence ID" value="NZ_JAKWBL010000004.1"/>
</dbReference>
<dbReference type="SUPFAM" id="SSF88723">
    <property type="entry name" value="PIN domain-like"/>
    <property type="match status" value="1"/>
</dbReference>
<evidence type="ECO:0000313" key="2">
    <source>
        <dbReference type="EMBL" id="MCH5600418.1"/>
    </source>
</evidence>
<dbReference type="Gene3D" id="3.40.50.1010">
    <property type="entry name" value="5'-nuclease"/>
    <property type="match status" value="1"/>
</dbReference>
<comment type="caution">
    <text evidence="2">The sequence shown here is derived from an EMBL/GenBank/DDBJ whole genome shotgun (WGS) entry which is preliminary data.</text>
</comment>
<feature type="domain" description="PIN" evidence="1">
    <location>
        <begin position="4"/>
        <end position="117"/>
    </location>
</feature>
<reference evidence="2 3" key="1">
    <citation type="submission" date="2022-02" db="EMBL/GenBank/DDBJ databases">
        <authorList>
            <person name="Min J."/>
        </authorList>
    </citation>
    <scope>NUCLEOTIDE SEQUENCE [LARGE SCALE GENOMIC DNA]</scope>
    <source>
        <strain evidence="2 3">GR10-1</strain>
    </source>
</reference>
<protein>
    <submittedName>
        <fullName evidence="2">PIN domain-containing protein</fullName>
    </submittedName>
</protein>
<sequence length="138" mass="15715">MKHIFIDTNIIIDFVSQRKPFGLAALLLFNLADKKKIKLYASSHAIATAHYILKKVYRESELRKLLDQVMDYLEIIPVTVDILRKAARSQHKDFEDAVQILCAVTIKNVFAIATRNVADFTKAGIPVYTPDEVLELIK</sequence>
<dbReference type="EMBL" id="JAKWBL010000004">
    <property type="protein sequence ID" value="MCH5600418.1"/>
    <property type="molecule type" value="Genomic_DNA"/>
</dbReference>
<dbReference type="InterPro" id="IPR029060">
    <property type="entry name" value="PIN-like_dom_sf"/>
</dbReference>
<proteinExistence type="predicted"/>
<evidence type="ECO:0000259" key="1">
    <source>
        <dbReference type="Pfam" id="PF13470"/>
    </source>
</evidence>
<organism evidence="2 3">
    <name type="scientific">Niabella ginsengisoli</name>
    <dbReference type="NCBI Taxonomy" id="522298"/>
    <lineage>
        <taxon>Bacteria</taxon>
        <taxon>Pseudomonadati</taxon>
        <taxon>Bacteroidota</taxon>
        <taxon>Chitinophagia</taxon>
        <taxon>Chitinophagales</taxon>
        <taxon>Chitinophagaceae</taxon>
        <taxon>Niabella</taxon>
    </lineage>
</organism>
<gene>
    <name evidence="2" type="ORF">MKP09_22110</name>
</gene>
<dbReference type="InterPro" id="IPR002716">
    <property type="entry name" value="PIN_dom"/>
</dbReference>
<accession>A0ABS9SPU6</accession>